<reference evidence="7" key="1">
    <citation type="submission" date="2025-08" db="UniProtKB">
        <authorList>
            <consortium name="RefSeq"/>
        </authorList>
    </citation>
    <scope>IDENTIFICATION</scope>
    <source>
        <strain evidence="7">11010-0011.00</strain>
        <tissue evidence="7">Whole body</tissue>
    </source>
</reference>
<feature type="compositionally biased region" description="Low complexity" evidence="4">
    <location>
        <begin position="314"/>
        <end position="334"/>
    </location>
</feature>
<sequence>MVKSVCEMEFKSNFSIDAILAKKPATQHQQQQQQQYIKQEPLCYQTMPQHHHHHLHHPYANSDGELSASEDFDTPSRTSTPMSSAAESLSSNSNNNDDKLDVEYDDDDEPLDEAELDSDGSEPSSKKQKTNSGGDNKKPPYSYNALIMMAIQDSPEQRLTLNGIYQYLINRFPYFKANKRGWQNSIRHNLSLNKCFTKIPRSYDDPGKGNYWILDPSAEEVFIGETTGKLRRKNPGASRTRLAAYRQAIFSPMLGAGYGPAGPYYGGMAPFAGAAAAAAALYQRMNPAAYQAAAAAAAVAAGYPQQQLHYAQAQAQAQAAAAPQHPQHPQHPLQGYAPHMNAELFQRMQFFGKFPAS</sequence>
<dbReference type="PROSITE" id="PS00658">
    <property type="entry name" value="FORK_HEAD_2"/>
    <property type="match status" value="1"/>
</dbReference>
<dbReference type="Gene3D" id="1.10.10.10">
    <property type="entry name" value="Winged helix-like DNA-binding domain superfamily/Winged helix DNA-binding domain"/>
    <property type="match status" value="1"/>
</dbReference>
<evidence type="ECO:0000259" key="5">
    <source>
        <dbReference type="PROSITE" id="PS50039"/>
    </source>
</evidence>
<accession>A0A6J2UAG8</accession>
<dbReference type="GO" id="GO:0006357">
    <property type="term" value="P:regulation of transcription by RNA polymerase II"/>
    <property type="evidence" value="ECO:0007669"/>
    <property type="project" value="TreeGrafter"/>
</dbReference>
<dbReference type="SMART" id="SM00339">
    <property type="entry name" value="FH"/>
    <property type="match status" value="1"/>
</dbReference>
<dbReference type="Proteomes" id="UP000504634">
    <property type="component" value="Unplaced"/>
</dbReference>
<dbReference type="SUPFAM" id="SSF46785">
    <property type="entry name" value="Winged helix' DNA-binding domain"/>
    <property type="match status" value="1"/>
</dbReference>
<keyword evidence="6" id="KW-1185">Reference proteome</keyword>
<dbReference type="GO" id="GO:0003700">
    <property type="term" value="F:DNA-binding transcription factor activity"/>
    <property type="evidence" value="ECO:0007669"/>
    <property type="project" value="InterPro"/>
</dbReference>
<feature type="region of interest" description="Disordered" evidence="4">
    <location>
        <begin position="314"/>
        <end position="335"/>
    </location>
</feature>
<protein>
    <submittedName>
        <fullName evidence="7">Fork head domain transcription factor slp1</fullName>
    </submittedName>
</protein>
<dbReference type="InterPro" id="IPR036388">
    <property type="entry name" value="WH-like_DNA-bd_sf"/>
</dbReference>
<dbReference type="PANTHER" id="PTHR46617">
    <property type="entry name" value="FORKHEAD BOX PROTEIN G1"/>
    <property type="match status" value="1"/>
</dbReference>
<evidence type="ECO:0000256" key="3">
    <source>
        <dbReference type="PROSITE-ProRule" id="PRU00089"/>
    </source>
</evidence>
<feature type="compositionally biased region" description="Acidic residues" evidence="4">
    <location>
        <begin position="103"/>
        <end position="120"/>
    </location>
</feature>
<dbReference type="PROSITE" id="PS00657">
    <property type="entry name" value="FORK_HEAD_1"/>
    <property type="match status" value="1"/>
</dbReference>
<evidence type="ECO:0000256" key="1">
    <source>
        <dbReference type="ARBA" id="ARBA00022473"/>
    </source>
</evidence>
<evidence type="ECO:0000313" key="7">
    <source>
        <dbReference type="RefSeq" id="XP_030384478.1"/>
    </source>
</evidence>
<keyword evidence="3" id="KW-0539">Nucleus</keyword>
<dbReference type="GO" id="GO:1990837">
    <property type="term" value="F:sequence-specific double-stranded DNA binding"/>
    <property type="evidence" value="ECO:0007669"/>
    <property type="project" value="TreeGrafter"/>
</dbReference>
<name>A0A6J2UAG8_DROLE</name>
<evidence type="ECO:0000256" key="4">
    <source>
        <dbReference type="SAM" id="MobiDB-lite"/>
    </source>
</evidence>
<keyword evidence="1" id="KW-0217">Developmental protein</keyword>
<organism evidence="6 7">
    <name type="scientific">Drosophila lebanonensis</name>
    <name type="common">Fruit fly</name>
    <name type="synonym">Scaptodrosophila lebanonensis</name>
    <dbReference type="NCBI Taxonomy" id="7225"/>
    <lineage>
        <taxon>Eukaryota</taxon>
        <taxon>Metazoa</taxon>
        <taxon>Ecdysozoa</taxon>
        <taxon>Arthropoda</taxon>
        <taxon>Hexapoda</taxon>
        <taxon>Insecta</taxon>
        <taxon>Pterygota</taxon>
        <taxon>Neoptera</taxon>
        <taxon>Endopterygota</taxon>
        <taxon>Diptera</taxon>
        <taxon>Brachycera</taxon>
        <taxon>Muscomorpha</taxon>
        <taxon>Ephydroidea</taxon>
        <taxon>Drosophilidae</taxon>
        <taxon>Scaptodrosophila</taxon>
    </lineage>
</organism>
<dbReference type="InterPro" id="IPR030456">
    <property type="entry name" value="TF_fork_head_CS_2"/>
</dbReference>
<comment type="subcellular location">
    <subcellularLocation>
        <location evidence="3">Nucleus</location>
    </subcellularLocation>
</comment>
<dbReference type="InterPro" id="IPR018122">
    <property type="entry name" value="TF_fork_head_CS_1"/>
</dbReference>
<dbReference type="PROSITE" id="PS50039">
    <property type="entry name" value="FORK_HEAD_3"/>
    <property type="match status" value="1"/>
</dbReference>
<evidence type="ECO:0000256" key="2">
    <source>
        <dbReference type="ARBA" id="ARBA00023125"/>
    </source>
</evidence>
<dbReference type="PANTHER" id="PTHR46617:SF3">
    <property type="entry name" value="FORKHEAD BOX PROTEIN G1"/>
    <property type="match status" value="1"/>
</dbReference>
<dbReference type="OrthoDB" id="9926427at2759"/>
<keyword evidence="2 3" id="KW-0238">DNA-binding</keyword>
<feature type="DNA-binding region" description="Fork-head" evidence="3">
    <location>
        <begin position="138"/>
        <end position="232"/>
    </location>
</feature>
<dbReference type="InterPro" id="IPR001766">
    <property type="entry name" value="Fork_head_dom"/>
</dbReference>
<feature type="domain" description="Fork-head" evidence="5">
    <location>
        <begin position="138"/>
        <end position="232"/>
    </location>
</feature>
<dbReference type="GO" id="GO:0005634">
    <property type="term" value="C:nucleus"/>
    <property type="evidence" value="ECO:0007669"/>
    <property type="project" value="UniProtKB-SubCell"/>
</dbReference>
<gene>
    <name evidence="7" type="primary">LOC115631784</name>
</gene>
<dbReference type="AlphaFoldDB" id="A0A6J2UAG8"/>
<dbReference type="FunFam" id="1.10.10.10:FF:000135">
    <property type="entry name" value="forkhead box protein G1"/>
    <property type="match status" value="1"/>
</dbReference>
<dbReference type="Pfam" id="PF00250">
    <property type="entry name" value="Forkhead"/>
    <property type="match status" value="1"/>
</dbReference>
<dbReference type="PRINTS" id="PR00053">
    <property type="entry name" value="FORKHEAD"/>
</dbReference>
<proteinExistence type="predicted"/>
<feature type="compositionally biased region" description="Low complexity" evidence="4">
    <location>
        <begin position="83"/>
        <end position="95"/>
    </location>
</feature>
<dbReference type="RefSeq" id="XP_030384478.1">
    <property type="nucleotide sequence ID" value="XM_030528618.1"/>
</dbReference>
<feature type="region of interest" description="Disordered" evidence="4">
    <location>
        <begin position="48"/>
        <end position="138"/>
    </location>
</feature>
<dbReference type="InterPro" id="IPR047208">
    <property type="entry name" value="FOXG1"/>
</dbReference>
<evidence type="ECO:0000313" key="6">
    <source>
        <dbReference type="Proteomes" id="UP000504634"/>
    </source>
</evidence>
<dbReference type="CTD" id="33607"/>
<dbReference type="InterPro" id="IPR036390">
    <property type="entry name" value="WH_DNA-bd_sf"/>
</dbReference>
<dbReference type="GeneID" id="115631784"/>